<dbReference type="PRINTS" id="PR00344">
    <property type="entry name" value="BCTRLSENSOR"/>
</dbReference>
<feature type="transmembrane region" description="Helical" evidence="15">
    <location>
        <begin position="177"/>
        <end position="196"/>
    </location>
</feature>
<comment type="subcellular location">
    <subcellularLocation>
        <location evidence="2">Cell inner membrane</location>
        <topology evidence="2">Multi-pass membrane protein</topology>
    </subcellularLocation>
</comment>
<dbReference type="InterPro" id="IPR005467">
    <property type="entry name" value="His_kinase_dom"/>
</dbReference>
<sequence length="454" mass="51362">MTRRWLPASLTAQVLLLMLGSLILAQVVSIQIYQTERSETLGLVNSRFAMLRLISVVRLLSDTPPELHREILRASRSESLMLRLQADPLLPEERNPRYEQRLRAELNYPQERGIFISVETPDGIGAVRPLRQHFERLHGRPPIRDIRLYGAIELMDGQWLTFSSLADKEPPAWSSRAIISLLLLAAVLAVITTWILRRVTRPLQQLTAQAEQFGRGQTTEPISECGPREVRETLAAFNRMQARLDRFVQDRTQMLAAISHDLRTPLTSLRLRSEFLPDGEDKQKMQETMARMEEMLRATLAFARDDQLAEPSRSIDLDSLLQSLVDDYQDEGAAVNYHAVGQLPYMCHPDMLRRVLQNLIDNALHYAGSADITLSRAPGELYIRIRDHGPGIPEADLEQVFQPFVRLDGARNTESGSVGLGLSIARTLIHRHGGELRLHNHPQGGLEACIQLPE</sequence>
<evidence type="ECO:0000256" key="4">
    <source>
        <dbReference type="ARBA" id="ARBA00022475"/>
    </source>
</evidence>
<dbReference type="Pfam" id="PF00512">
    <property type="entry name" value="HisKA"/>
    <property type="match status" value="1"/>
</dbReference>
<dbReference type="InterPro" id="IPR003661">
    <property type="entry name" value="HisK_dim/P_dom"/>
</dbReference>
<gene>
    <name evidence="18" type="ORF">ACFOSS_09060</name>
</gene>
<evidence type="ECO:0000256" key="10">
    <source>
        <dbReference type="ARBA" id="ARBA00022777"/>
    </source>
</evidence>
<dbReference type="EMBL" id="JBHSAF010000008">
    <property type="protein sequence ID" value="MFC3913615.1"/>
    <property type="molecule type" value="Genomic_DNA"/>
</dbReference>
<keyword evidence="11 18" id="KW-0067">ATP-binding</keyword>
<evidence type="ECO:0000259" key="17">
    <source>
        <dbReference type="PROSITE" id="PS50885"/>
    </source>
</evidence>
<evidence type="ECO:0000256" key="11">
    <source>
        <dbReference type="ARBA" id="ARBA00022840"/>
    </source>
</evidence>
<keyword evidence="14 15" id="KW-0472">Membrane</keyword>
<dbReference type="InterPro" id="IPR004358">
    <property type="entry name" value="Sig_transdc_His_kin-like_C"/>
</dbReference>
<feature type="domain" description="HAMP" evidence="17">
    <location>
        <begin position="197"/>
        <end position="249"/>
    </location>
</feature>
<keyword evidence="10" id="KW-0418">Kinase</keyword>
<keyword evidence="19" id="KW-1185">Reference proteome</keyword>
<name>A0ABV8CN30_9GAMM</name>
<evidence type="ECO:0000256" key="1">
    <source>
        <dbReference type="ARBA" id="ARBA00000085"/>
    </source>
</evidence>
<dbReference type="SUPFAM" id="SSF47384">
    <property type="entry name" value="Homodimeric domain of signal transducing histidine kinase"/>
    <property type="match status" value="1"/>
</dbReference>
<keyword evidence="6" id="KW-0597">Phosphoprotein</keyword>
<dbReference type="Pfam" id="PF02518">
    <property type="entry name" value="HATPase_c"/>
    <property type="match status" value="1"/>
</dbReference>
<protein>
    <recommendedName>
        <fullName evidence="3">histidine kinase</fullName>
        <ecNumber evidence="3">2.7.13.3</ecNumber>
    </recommendedName>
</protein>
<dbReference type="SMART" id="SM00304">
    <property type="entry name" value="HAMP"/>
    <property type="match status" value="1"/>
</dbReference>
<dbReference type="Gene3D" id="1.10.287.130">
    <property type="match status" value="1"/>
</dbReference>
<dbReference type="Gene3D" id="3.30.565.10">
    <property type="entry name" value="Histidine kinase-like ATPase, C-terminal domain"/>
    <property type="match status" value="1"/>
</dbReference>
<evidence type="ECO:0000313" key="19">
    <source>
        <dbReference type="Proteomes" id="UP001595692"/>
    </source>
</evidence>
<keyword evidence="8 15" id="KW-0812">Transmembrane</keyword>
<evidence type="ECO:0000256" key="2">
    <source>
        <dbReference type="ARBA" id="ARBA00004429"/>
    </source>
</evidence>
<keyword evidence="5" id="KW-0997">Cell inner membrane</keyword>
<comment type="caution">
    <text evidence="18">The sequence shown here is derived from an EMBL/GenBank/DDBJ whole genome shotgun (WGS) entry which is preliminary data.</text>
</comment>
<comment type="catalytic activity">
    <reaction evidence="1">
        <text>ATP + protein L-histidine = ADP + protein N-phospho-L-histidine.</text>
        <dbReference type="EC" id="2.7.13.3"/>
    </reaction>
</comment>
<dbReference type="SMART" id="SM00387">
    <property type="entry name" value="HATPase_c"/>
    <property type="match status" value="1"/>
</dbReference>
<evidence type="ECO:0000256" key="5">
    <source>
        <dbReference type="ARBA" id="ARBA00022519"/>
    </source>
</evidence>
<evidence type="ECO:0000256" key="6">
    <source>
        <dbReference type="ARBA" id="ARBA00022553"/>
    </source>
</evidence>
<keyword evidence="7" id="KW-0808">Transferase</keyword>
<keyword evidence="12 15" id="KW-1133">Transmembrane helix</keyword>
<dbReference type="CDD" id="cd00082">
    <property type="entry name" value="HisKA"/>
    <property type="match status" value="1"/>
</dbReference>
<dbReference type="SMART" id="SM00388">
    <property type="entry name" value="HisKA"/>
    <property type="match status" value="1"/>
</dbReference>
<dbReference type="GO" id="GO:0005524">
    <property type="term" value="F:ATP binding"/>
    <property type="evidence" value="ECO:0007669"/>
    <property type="project" value="UniProtKB-KW"/>
</dbReference>
<accession>A0ABV8CN30</accession>
<dbReference type="PROSITE" id="PS50109">
    <property type="entry name" value="HIS_KIN"/>
    <property type="match status" value="1"/>
</dbReference>
<evidence type="ECO:0000256" key="9">
    <source>
        <dbReference type="ARBA" id="ARBA00022741"/>
    </source>
</evidence>
<dbReference type="PANTHER" id="PTHR44936:SF5">
    <property type="entry name" value="SENSOR HISTIDINE KINASE ENVZ"/>
    <property type="match status" value="1"/>
</dbReference>
<dbReference type="InterPro" id="IPR036097">
    <property type="entry name" value="HisK_dim/P_sf"/>
</dbReference>
<dbReference type="SUPFAM" id="SSF55874">
    <property type="entry name" value="ATPase domain of HSP90 chaperone/DNA topoisomerase II/histidine kinase"/>
    <property type="match status" value="1"/>
</dbReference>
<keyword evidence="13" id="KW-0902">Two-component regulatory system</keyword>
<organism evidence="18 19">
    <name type="scientific">Pseudaeromonas sharmana</name>
    <dbReference type="NCBI Taxonomy" id="328412"/>
    <lineage>
        <taxon>Bacteria</taxon>
        <taxon>Pseudomonadati</taxon>
        <taxon>Pseudomonadota</taxon>
        <taxon>Gammaproteobacteria</taxon>
        <taxon>Aeromonadales</taxon>
        <taxon>Aeromonadaceae</taxon>
        <taxon>Pseudaeromonas</taxon>
    </lineage>
</organism>
<evidence type="ECO:0000256" key="12">
    <source>
        <dbReference type="ARBA" id="ARBA00022989"/>
    </source>
</evidence>
<dbReference type="InterPro" id="IPR003594">
    <property type="entry name" value="HATPase_dom"/>
</dbReference>
<evidence type="ECO:0000256" key="8">
    <source>
        <dbReference type="ARBA" id="ARBA00022692"/>
    </source>
</evidence>
<evidence type="ECO:0000256" key="3">
    <source>
        <dbReference type="ARBA" id="ARBA00012438"/>
    </source>
</evidence>
<evidence type="ECO:0000256" key="15">
    <source>
        <dbReference type="SAM" id="Phobius"/>
    </source>
</evidence>
<feature type="domain" description="Histidine kinase" evidence="16">
    <location>
        <begin position="257"/>
        <end position="454"/>
    </location>
</feature>
<keyword evidence="9" id="KW-0547">Nucleotide-binding</keyword>
<evidence type="ECO:0000256" key="14">
    <source>
        <dbReference type="ARBA" id="ARBA00023136"/>
    </source>
</evidence>
<dbReference type="PANTHER" id="PTHR44936">
    <property type="entry name" value="SENSOR PROTEIN CREC"/>
    <property type="match status" value="1"/>
</dbReference>
<evidence type="ECO:0000256" key="13">
    <source>
        <dbReference type="ARBA" id="ARBA00023012"/>
    </source>
</evidence>
<keyword evidence="4" id="KW-1003">Cell membrane</keyword>
<dbReference type="InterPro" id="IPR003660">
    <property type="entry name" value="HAMP_dom"/>
</dbReference>
<dbReference type="InterPro" id="IPR050980">
    <property type="entry name" value="2C_sensor_his_kinase"/>
</dbReference>
<evidence type="ECO:0000259" key="16">
    <source>
        <dbReference type="PROSITE" id="PS50109"/>
    </source>
</evidence>
<dbReference type="CDD" id="cd00075">
    <property type="entry name" value="HATPase"/>
    <property type="match status" value="1"/>
</dbReference>
<dbReference type="SUPFAM" id="SSF158472">
    <property type="entry name" value="HAMP domain-like"/>
    <property type="match status" value="1"/>
</dbReference>
<evidence type="ECO:0000256" key="7">
    <source>
        <dbReference type="ARBA" id="ARBA00022679"/>
    </source>
</evidence>
<reference evidence="19" key="1">
    <citation type="journal article" date="2019" name="Int. J. Syst. Evol. Microbiol.">
        <title>The Global Catalogue of Microorganisms (GCM) 10K type strain sequencing project: providing services to taxonomists for standard genome sequencing and annotation.</title>
        <authorList>
            <consortium name="The Broad Institute Genomics Platform"/>
            <consortium name="The Broad Institute Genome Sequencing Center for Infectious Disease"/>
            <person name="Wu L."/>
            <person name="Ma J."/>
        </authorList>
    </citation>
    <scope>NUCLEOTIDE SEQUENCE [LARGE SCALE GENOMIC DNA]</scope>
    <source>
        <strain evidence="19">CCUG 54939</strain>
    </source>
</reference>
<dbReference type="PROSITE" id="PS50885">
    <property type="entry name" value="HAMP"/>
    <property type="match status" value="1"/>
</dbReference>
<dbReference type="Pfam" id="PF00672">
    <property type="entry name" value="HAMP"/>
    <property type="match status" value="1"/>
</dbReference>
<dbReference type="RefSeq" id="WP_377152007.1">
    <property type="nucleotide sequence ID" value="NZ_JBHSAF010000008.1"/>
</dbReference>
<evidence type="ECO:0000313" key="18">
    <source>
        <dbReference type="EMBL" id="MFC3913615.1"/>
    </source>
</evidence>
<dbReference type="Gene3D" id="1.10.8.500">
    <property type="entry name" value="HAMP domain in histidine kinase"/>
    <property type="match status" value="1"/>
</dbReference>
<dbReference type="EC" id="2.7.13.3" evidence="3"/>
<dbReference type="Proteomes" id="UP001595692">
    <property type="component" value="Unassembled WGS sequence"/>
</dbReference>
<dbReference type="InterPro" id="IPR036890">
    <property type="entry name" value="HATPase_C_sf"/>
</dbReference>
<dbReference type="CDD" id="cd06225">
    <property type="entry name" value="HAMP"/>
    <property type="match status" value="1"/>
</dbReference>
<proteinExistence type="predicted"/>